<organism evidence="1 2">
    <name type="scientific">Gordonia cholesterolivorans</name>
    <dbReference type="NCBI Taxonomy" id="559625"/>
    <lineage>
        <taxon>Bacteria</taxon>
        <taxon>Bacillati</taxon>
        <taxon>Actinomycetota</taxon>
        <taxon>Actinomycetes</taxon>
        <taxon>Mycobacteriales</taxon>
        <taxon>Gordoniaceae</taxon>
        <taxon>Gordonia</taxon>
    </lineage>
</organism>
<dbReference type="PANTHER" id="PTHR30037">
    <property type="entry name" value="DNA-3-METHYLADENINE GLYCOSYLASE 1"/>
    <property type="match status" value="1"/>
</dbReference>
<protein>
    <submittedName>
        <fullName evidence="1">DNA-3-methyladenine glycosylase I</fullName>
    </submittedName>
</protein>
<proteinExistence type="predicted"/>
<sequence>MTAEPEDVTGSGLVVGDDGLARPVWASTDPLLREYYDTEWGVPVRDEQGLYERLSLEAFQSGLSWATILRKRPAFRRAFDGFDPERVARYGEADVARLMNDAGIVRNRAKILAAITNAGATLSLREKGGLAEFIWSFRPDETPRPRTHADVPTQSPESKALAKALRREGFSFVGPTTMYALMEAVGIVDTHLLGSHRRGTSGVWPD</sequence>
<dbReference type="SUPFAM" id="SSF48150">
    <property type="entry name" value="DNA-glycosylase"/>
    <property type="match status" value="1"/>
</dbReference>
<accession>A0ABP5UVX7</accession>
<gene>
    <name evidence="1" type="ORF">GCM10009855_30160</name>
</gene>
<dbReference type="InterPro" id="IPR052891">
    <property type="entry name" value="DNA-3mA_glycosylase"/>
</dbReference>
<comment type="caution">
    <text evidence="1">The sequence shown here is derived from an EMBL/GenBank/DDBJ whole genome shotgun (WGS) entry which is preliminary data.</text>
</comment>
<reference evidence="2" key="1">
    <citation type="journal article" date="2019" name="Int. J. Syst. Evol. Microbiol.">
        <title>The Global Catalogue of Microorganisms (GCM) 10K type strain sequencing project: providing services to taxonomists for standard genome sequencing and annotation.</title>
        <authorList>
            <consortium name="The Broad Institute Genomics Platform"/>
            <consortium name="The Broad Institute Genome Sequencing Center for Infectious Disease"/>
            <person name="Wu L."/>
            <person name="Ma J."/>
        </authorList>
    </citation>
    <scope>NUCLEOTIDE SEQUENCE [LARGE SCALE GENOMIC DNA]</scope>
    <source>
        <strain evidence="2">JCM 16227</strain>
    </source>
</reference>
<dbReference type="EMBL" id="BAAARB010000018">
    <property type="protein sequence ID" value="GAA2387973.1"/>
    <property type="molecule type" value="Genomic_DNA"/>
</dbReference>
<evidence type="ECO:0000313" key="1">
    <source>
        <dbReference type="EMBL" id="GAA2387973.1"/>
    </source>
</evidence>
<evidence type="ECO:0000313" key="2">
    <source>
        <dbReference type="Proteomes" id="UP001501170"/>
    </source>
</evidence>
<dbReference type="RefSeq" id="WP_006896587.1">
    <property type="nucleotide sequence ID" value="NZ_BAAARB010000018.1"/>
</dbReference>
<dbReference type="Proteomes" id="UP001501170">
    <property type="component" value="Unassembled WGS sequence"/>
</dbReference>
<dbReference type="Gene3D" id="1.10.340.30">
    <property type="entry name" value="Hypothetical protein, domain 2"/>
    <property type="match status" value="1"/>
</dbReference>
<dbReference type="InterPro" id="IPR005019">
    <property type="entry name" value="Adenine_glyco"/>
</dbReference>
<keyword evidence="2" id="KW-1185">Reference proteome</keyword>
<dbReference type="InterPro" id="IPR011257">
    <property type="entry name" value="DNA_glycosylase"/>
</dbReference>
<dbReference type="PANTHER" id="PTHR30037:SF4">
    <property type="entry name" value="DNA-3-METHYLADENINE GLYCOSYLASE I"/>
    <property type="match status" value="1"/>
</dbReference>
<name>A0ABP5UVX7_9ACTN</name>
<dbReference type="Pfam" id="PF03352">
    <property type="entry name" value="Adenine_glyco"/>
    <property type="match status" value="1"/>
</dbReference>